<evidence type="ECO:0000313" key="2">
    <source>
        <dbReference type="EMBL" id="GFX88577.1"/>
    </source>
</evidence>
<evidence type="ECO:0000313" key="3">
    <source>
        <dbReference type="Proteomes" id="UP000887159"/>
    </source>
</evidence>
<organism evidence="2 3">
    <name type="scientific">Trichonephila clavipes</name>
    <name type="common">Golden silk orbweaver</name>
    <name type="synonym">Nephila clavipes</name>
    <dbReference type="NCBI Taxonomy" id="2585209"/>
    <lineage>
        <taxon>Eukaryota</taxon>
        <taxon>Metazoa</taxon>
        <taxon>Ecdysozoa</taxon>
        <taxon>Arthropoda</taxon>
        <taxon>Chelicerata</taxon>
        <taxon>Arachnida</taxon>
        <taxon>Araneae</taxon>
        <taxon>Araneomorphae</taxon>
        <taxon>Entelegynae</taxon>
        <taxon>Araneoidea</taxon>
        <taxon>Nephilidae</taxon>
        <taxon>Trichonephila</taxon>
    </lineage>
</organism>
<reference evidence="2" key="1">
    <citation type="submission" date="2020-08" db="EMBL/GenBank/DDBJ databases">
        <title>Multicomponent nature underlies the extraordinary mechanical properties of spider dragline silk.</title>
        <authorList>
            <person name="Kono N."/>
            <person name="Nakamura H."/>
            <person name="Mori M."/>
            <person name="Yoshida Y."/>
            <person name="Ohtoshi R."/>
            <person name="Malay A.D."/>
            <person name="Moran D.A.P."/>
            <person name="Tomita M."/>
            <person name="Numata K."/>
            <person name="Arakawa K."/>
        </authorList>
    </citation>
    <scope>NUCLEOTIDE SEQUENCE</scope>
</reference>
<feature type="domain" description="Mutator-like transposase" evidence="1">
    <location>
        <begin position="95"/>
        <end position="244"/>
    </location>
</feature>
<dbReference type="Proteomes" id="UP000887159">
    <property type="component" value="Unassembled WGS sequence"/>
</dbReference>
<keyword evidence="3" id="KW-1185">Reference proteome</keyword>
<proteinExistence type="predicted"/>
<dbReference type="InterPro" id="IPR049012">
    <property type="entry name" value="Mutator_transp_dom"/>
</dbReference>
<gene>
    <name evidence="2" type="primary">g.36777</name>
    <name evidence="2" type="ORF">TNCV_2659881</name>
</gene>
<dbReference type="Pfam" id="PF20700">
    <property type="entry name" value="Mutator"/>
    <property type="match status" value="1"/>
</dbReference>
<accession>A0A8X6UYC2</accession>
<comment type="caution">
    <text evidence="2">The sequence shown here is derived from an EMBL/GenBank/DDBJ whole genome shotgun (WGS) entry which is preliminary data.</text>
</comment>
<dbReference type="AlphaFoldDB" id="A0A8X6UYC2"/>
<sequence length="247" mass="28046">MNAGSFPLKAAGRWKGGKEFLRIDRYRHVSEKRMWKRDDQLKRETLLGATRLKCKVERVLCVKEEFVEWRGNLLICIKLPQRIQLADPEFSKPGKANDVSGHSDIPVAIDGTWQKHGHTSLNGAVIATSFYTDKVLNASILSRFCSNKMHNENCKANHFGNTGSMEVSRAIEIFQYSESLRYTKCLGDGNSRAYKAVNEMQPYGYTGIEKLECVGYVEKRMGTRIRALKLKVKGKKLSDKKTLDDHG</sequence>
<evidence type="ECO:0000259" key="1">
    <source>
        <dbReference type="Pfam" id="PF20700"/>
    </source>
</evidence>
<protein>
    <recommendedName>
        <fullName evidence="1">Mutator-like transposase domain-containing protein</fullName>
    </recommendedName>
</protein>
<name>A0A8X6UYC2_TRICX</name>
<dbReference type="EMBL" id="BMAU01021053">
    <property type="protein sequence ID" value="GFX88577.1"/>
    <property type="molecule type" value="Genomic_DNA"/>
</dbReference>